<dbReference type="PANTHER" id="PTHR35038">
    <property type="entry name" value="DISSIMILATORY SULFITE REDUCTASE SIRA"/>
    <property type="match status" value="1"/>
</dbReference>
<evidence type="ECO:0000259" key="3">
    <source>
        <dbReference type="Pfam" id="PF13435"/>
    </source>
</evidence>
<dbReference type="OrthoDB" id="9814800at2"/>
<dbReference type="EMBL" id="CXWC01000013">
    <property type="protein sequence ID" value="CTQ76824.1"/>
    <property type="molecule type" value="Genomic_DNA"/>
</dbReference>
<dbReference type="SUPFAM" id="SSF48695">
    <property type="entry name" value="Multiheme cytochromes"/>
    <property type="match status" value="1"/>
</dbReference>
<dbReference type="SMART" id="SM00028">
    <property type="entry name" value="TPR"/>
    <property type="match status" value="2"/>
</dbReference>
<dbReference type="Pfam" id="PF14559">
    <property type="entry name" value="TPR_19"/>
    <property type="match status" value="1"/>
</dbReference>
<evidence type="ECO:0000256" key="1">
    <source>
        <dbReference type="ARBA" id="ARBA00022729"/>
    </source>
</evidence>
<evidence type="ECO:0000313" key="4">
    <source>
        <dbReference type="EMBL" id="CTQ76824.1"/>
    </source>
</evidence>
<keyword evidence="2" id="KW-0802">TPR repeat</keyword>
<dbReference type="PANTHER" id="PTHR35038:SF8">
    <property type="entry name" value="C-TYPE POLYHEME CYTOCHROME OMCC"/>
    <property type="match status" value="1"/>
</dbReference>
<keyword evidence="5" id="KW-1185">Reference proteome</keyword>
<dbReference type="Proteomes" id="UP000049983">
    <property type="component" value="Unassembled WGS sequence"/>
</dbReference>
<dbReference type="STRING" id="311410.LA5095_03615"/>
<dbReference type="Pfam" id="PF13435">
    <property type="entry name" value="Cytochrome_C554"/>
    <property type="match status" value="2"/>
</dbReference>
<dbReference type="InterPro" id="IPR011989">
    <property type="entry name" value="ARM-like"/>
</dbReference>
<dbReference type="Gene3D" id="1.25.10.10">
    <property type="entry name" value="Leucine-rich Repeat Variant"/>
    <property type="match status" value="1"/>
</dbReference>
<dbReference type="GeneID" id="97672176"/>
<dbReference type="InterPro" id="IPR023155">
    <property type="entry name" value="Cyt_c-552/4"/>
</dbReference>
<dbReference type="Gene3D" id="1.25.40.10">
    <property type="entry name" value="Tetratricopeptide repeat domain"/>
    <property type="match status" value="1"/>
</dbReference>
<feature type="domain" description="Cytochrome c-552/4" evidence="3">
    <location>
        <begin position="36"/>
        <end position="60"/>
    </location>
</feature>
<dbReference type="Pfam" id="PF13646">
    <property type="entry name" value="HEAT_2"/>
    <property type="match status" value="1"/>
</dbReference>
<organism evidence="4 5">
    <name type="scientific">Roseibium album</name>
    <dbReference type="NCBI Taxonomy" id="311410"/>
    <lineage>
        <taxon>Bacteria</taxon>
        <taxon>Pseudomonadati</taxon>
        <taxon>Pseudomonadota</taxon>
        <taxon>Alphaproteobacteria</taxon>
        <taxon>Hyphomicrobiales</taxon>
        <taxon>Stappiaceae</taxon>
        <taxon>Roseibium</taxon>
    </lineage>
</organism>
<protein>
    <submittedName>
        <fullName evidence="4">Putative oxidoreductase/HEAT repeat-containing protein</fullName>
    </submittedName>
</protein>
<dbReference type="InterPro" id="IPR051829">
    <property type="entry name" value="Multiheme_Cytochr_ET"/>
</dbReference>
<accession>A0A0M6ZCA3</accession>
<feature type="repeat" description="TPR" evidence="2">
    <location>
        <begin position="570"/>
        <end position="603"/>
    </location>
</feature>
<dbReference type="AlphaFoldDB" id="A0A0M6ZCA3"/>
<evidence type="ECO:0000256" key="2">
    <source>
        <dbReference type="PROSITE-ProRule" id="PRU00339"/>
    </source>
</evidence>
<dbReference type="RefSeq" id="WP_144436038.1">
    <property type="nucleotide sequence ID" value="NZ_CXWA01000004.1"/>
</dbReference>
<dbReference type="GO" id="GO:0016491">
    <property type="term" value="F:oxidoreductase activity"/>
    <property type="evidence" value="ECO:0007669"/>
    <property type="project" value="TreeGrafter"/>
</dbReference>
<dbReference type="PROSITE" id="PS50005">
    <property type="entry name" value="TPR"/>
    <property type="match status" value="1"/>
</dbReference>
<proteinExistence type="predicted"/>
<keyword evidence="1" id="KW-0732">Signal</keyword>
<name>A0A0M6ZCA3_9HYPH</name>
<gene>
    <name evidence="4" type="ORF">LA5096_04897</name>
</gene>
<sequence length="650" mass="72304">MIALMRVAVVFLVTGLGMPYSFGQNVDTTEYAGSKTCSGCHETEALAWQRSHHAQAWANPSDQTVDGDFDNTEFTHRGRKSRFFRKENGFFIETEDYNGPPKTFEVKGVGGLAPLQQYLIETEPGRIQSFDVVWDQEKKEWYHLYPEQQLLPEDGFHWSGPYKNWNARCAECHSTGFTKNYSFPDKRYQSDWAEIGVGCEACHGPGAAHVAWAEQSKPNKENLTSELKENGLLIEFTDKKAEIEIQQCAGCHSRREPFQNASPVPGTPFHDTYRLALLRDGLYHADGQILDEVYVFGSFLQSKMYQNGVRCSDCHEPHSGELRAVGNSICSQCHSPAGNKAFPTLTLKDYDDPAHHFHRTGSEGAGCVSCHMIERTYMGIDGRRDHSFRIPRPDISAKIGTPNACTDCHQDRTADWAANEIELRFPSSTRREDHFGLLFASARRGSTGLGEDLLSVARQETYPAIVRATALDLLTREANPELANQVGEFLNDPDPLVRRAAVSGLQHASSEVRAKNIVSALDDPTKTVRIAAARQLLGLPRGQLPPGASASAREATREWQQSLAAKSDFPETHMALGGAALAMRNPAAAISAFEEVVSLDPQLIQAWEFLVRLHLAQQNFAAAEFTLQKALASNPEDQNLLELKNRFPRQ</sequence>
<dbReference type="InterPro" id="IPR036280">
    <property type="entry name" value="Multihaem_cyt_sf"/>
</dbReference>
<dbReference type="Gene3D" id="1.10.1130.10">
    <property type="entry name" value="Flavocytochrome C3, Chain A"/>
    <property type="match status" value="3"/>
</dbReference>
<dbReference type="InterPro" id="IPR019734">
    <property type="entry name" value="TPR_rpt"/>
</dbReference>
<dbReference type="InterPro" id="IPR011990">
    <property type="entry name" value="TPR-like_helical_dom_sf"/>
</dbReference>
<dbReference type="InterPro" id="IPR016024">
    <property type="entry name" value="ARM-type_fold"/>
</dbReference>
<evidence type="ECO:0000313" key="5">
    <source>
        <dbReference type="Proteomes" id="UP000049983"/>
    </source>
</evidence>
<feature type="domain" description="Cytochrome c-552/4" evidence="3">
    <location>
        <begin position="165"/>
        <end position="204"/>
    </location>
</feature>
<reference evidence="5" key="1">
    <citation type="submission" date="2015-07" db="EMBL/GenBank/DDBJ databases">
        <authorList>
            <person name="Rodrigo-Torres Lidia"/>
            <person name="Arahal R.David."/>
        </authorList>
    </citation>
    <scope>NUCLEOTIDE SEQUENCE [LARGE SCALE GENOMIC DNA]</scope>
    <source>
        <strain evidence="5">CECT 5096</strain>
    </source>
</reference>
<dbReference type="SUPFAM" id="SSF48371">
    <property type="entry name" value="ARM repeat"/>
    <property type="match status" value="1"/>
</dbReference>
<dbReference type="SUPFAM" id="SSF48452">
    <property type="entry name" value="TPR-like"/>
    <property type="match status" value="1"/>
</dbReference>